<name>A0ACC2UMT1_9FUNG</name>
<organism evidence="1 2">
    <name type="scientific">Entomophthora muscae</name>
    <dbReference type="NCBI Taxonomy" id="34485"/>
    <lineage>
        <taxon>Eukaryota</taxon>
        <taxon>Fungi</taxon>
        <taxon>Fungi incertae sedis</taxon>
        <taxon>Zoopagomycota</taxon>
        <taxon>Entomophthoromycotina</taxon>
        <taxon>Entomophthoromycetes</taxon>
        <taxon>Entomophthorales</taxon>
        <taxon>Entomophthoraceae</taxon>
        <taxon>Entomophthora</taxon>
    </lineage>
</organism>
<accession>A0ACC2UMT1</accession>
<evidence type="ECO:0000313" key="2">
    <source>
        <dbReference type="Proteomes" id="UP001165960"/>
    </source>
</evidence>
<comment type="caution">
    <text evidence="1">The sequence shown here is derived from an EMBL/GenBank/DDBJ whole genome shotgun (WGS) entry which is preliminary data.</text>
</comment>
<gene>
    <name evidence="1" type="ORF">DSO57_1030898</name>
</gene>
<protein>
    <submittedName>
        <fullName evidence="1">Uncharacterized protein</fullName>
    </submittedName>
</protein>
<sequence>MLEERKVAPALKLGIVPEHFSTPIYQAAAPTGIFFQNGLNVEAINCPCGTGDMLQKLSAGELDAAIIVTEGFVSAKLKGDQNVLAMGTYVESPLCWAASTGKERDFESLEELPNPPTFGISRLGSGSHVMSYCLASKQGWDSETIAFQVLGDLAGLASGVKKSKADLFLWEKFTTKPLYDSGSLKYIGEIVAPWLSFIIVTHRNFLRKSDSLNTLKKFMNLINTQVASFVSQPDTSCQEVSRRFNYKPEDVASWWSGVKYPSNLHQIPLEKIEACASMLAPSSNATLPASLISWFLEEVAEVE</sequence>
<dbReference type="EMBL" id="QTSX02000217">
    <property type="protein sequence ID" value="KAJ9087662.1"/>
    <property type="molecule type" value="Genomic_DNA"/>
</dbReference>
<proteinExistence type="predicted"/>
<reference evidence="1" key="1">
    <citation type="submission" date="2022-04" db="EMBL/GenBank/DDBJ databases">
        <title>Genome of the entomopathogenic fungus Entomophthora muscae.</title>
        <authorList>
            <person name="Elya C."/>
            <person name="Lovett B.R."/>
            <person name="Lee E."/>
            <person name="Macias A.M."/>
            <person name="Hajek A.E."/>
            <person name="De Bivort B.L."/>
            <person name="Kasson M.T."/>
            <person name="De Fine Licht H.H."/>
            <person name="Stajich J.E."/>
        </authorList>
    </citation>
    <scope>NUCLEOTIDE SEQUENCE</scope>
    <source>
        <strain evidence="1">Berkeley</strain>
    </source>
</reference>
<keyword evidence="2" id="KW-1185">Reference proteome</keyword>
<dbReference type="Proteomes" id="UP001165960">
    <property type="component" value="Unassembled WGS sequence"/>
</dbReference>
<evidence type="ECO:0000313" key="1">
    <source>
        <dbReference type="EMBL" id="KAJ9087662.1"/>
    </source>
</evidence>